<dbReference type="Proteomes" id="UP000315628">
    <property type="component" value="Unassembled WGS sequence"/>
</dbReference>
<proteinExistence type="inferred from homology"/>
<evidence type="ECO:0000256" key="4">
    <source>
        <dbReference type="ARBA" id="ARBA00022490"/>
    </source>
</evidence>
<dbReference type="Gene3D" id="3.90.190.20">
    <property type="entry name" value="Mur ligase, C-terminal domain"/>
    <property type="match status" value="1"/>
</dbReference>
<dbReference type="GO" id="GO:0005524">
    <property type="term" value="F:ATP binding"/>
    <property type="evidence" value="ECO:0007669"/>
    <property type="project" value="UniProtKB-UniRule"/>
</dbReference>
<keyword evidence="10 14" id="KW-0573">Peptidoglycan synthesis</keyword>
<evidence type="ECO:0000256" key="8">
    <source>
        <dbReference type="ARBA" id="ARBA00022840"/>
    </source>
</evidence>
<dbReference type="AlphaFoldDB" id="A0A560WA30"/>
<keyword evidence="4 14" id="KW-0963">Cytoplasm</keyword>
<dbReference type="InterPro" id="IPR013221">
    <property type="entry name" value="Mur_ligase_cen"/>
</dbReference>
<keyword evidence="12 14" id="KW-0961">Cell wall biogenesis/degradation</keyword>
<evidence type="ECO:0000256" key="11">
    <source>
        <dbReference type="ARBA" id="ARBA00023306"/>
    </source>
</evidence>
<evidence type="ECO:0000256" key="6">
    <source>
        <dbReference type="ARBA" id="ARBA00022618"/>
    </source>
</evidence>
<comment type="catalytic activity">
    <reaction evidence="13 14">
        <text>UDP-N-acetyl-alpha-D-muramate + L-alanine + ATP = UDP-N-acetyl-alpha-D-muramoyl-L-alanine + ADP + phosphate + H(+)</text>
        <dbReference type="Rhea" id="RHEA:23372"/>
        <dbReference type="ChEBI" id="CHEBI:15378"/>
        <dbReference type="ChEBI" id="CHEBI:30616"/>
        <dbReference type="ChEBI" id="CHEBI:43474"/>
        <dbReference type="ChEBI" id="CHEBI:57972"/>
        <dbReference type="ChEBI" id="CHEBI:70757"/>
        <dbReference type="ChEBI" id="CHEBI:83898"/>
        <dbReference type="ChEBI" id="CHEBI:456216"/>
        <dbReference type="EC" id="6.3.2.8"/>
    </reaction>
</comment>
<gene>
    <name evidence="14" type="primary">murC</name>
    <name evidence="18" type="ORF">FB557_1887</name>
</gene>
<accession>A0A560WA30</accession>
<keyword evidence="5 14" id="KW-0436">Ligase</keyword>
<dbReference type="PANTHER" id="PTHR43445:SF3">
    <property type="entry name" value="UDP-N-ACETYLMURAMATE--L-ALANINE LIGASE"/>
    <property type="match status" value="1"/>
</dbReference>
<dbReference type="Gene3D" id="3.40.50.720">
    <property type="entry name" value="NAD(P)-binding Rossmann-like Domain"/>
    <property type="match status" value="1"/>
</dbReference>
<feature type="domain" description="Mur ligase N-terminal catalytic" evidence="15">
    <location>
        <begin position="25"/>
        <end position="123"/>
    </location>
</feature>
<feature type="domain" description="Mur ligase C-terminal" evidence="16">
    <location>
        <begin position="334"/>
        <end position="463"/>
    </location>
</feature>
<dbReference type="Gene3D" id="3.40.1190.10">
    <property type="entry name" value="Mur-like, catalytic domain"/>
    <property type="match status" value="1"/>
</dbReference>
<evidence type="ECO:0000256" key="1">
    <source>
        <dbReference type="ARBA" id="ARBA00004496"/>
    </source>
</evidence>
<dbReference type="SUPFAM" id="SSF53244">
    <property type="entry name" value="MurD-like peptide ligases, peptide-binding domain"/>
    <property type="match status" value="1"/>
</dbReference>
<sequence length="479" mass="50020">MNVRSALPFRFDVEADLPPLHQLAHVHVLAIGGAGMSAVARLLLDAGLTVSGSDAKDGPVLDDLRARGARVAIGHDPRQVEGADTVVVSSAIREDNVELGAARAAGARVLHRSQALAVAMQDSRRVAVAGANGKTTTSSMLTSALLHIGAAPSFALGGELAEQRTNAALGEGDDFVAEADESDGSFLVYHPHVAVVTNVQPDHLDFYGDFATVQAAYGEFARTVRPGGLLVVCADDPGSASLGERFRGESGDRTVVSYGFSDTADARLDEVTLEGHGGSARLTVARRSYRLVLRVPGRHNLLNAAGAFLAATQGCGHDPDRVLEGLAAFVGTRRRFEVRGEVDGITVVDDYAHNPGKVAAVVSTAAEIARPGRLHVIFQPHLYSRTRDFAEDFARGLAAADDVTLLEIYGAREDPVPGVTSELVAAGLRAAGRSVQVRSEADALSHVVSNARSGDIVMTVGAGDVTALAGTIVERLGAR</sequence>
<protein>
    <recommendedName>
        <fullName evidence="3 14">UDP-N-acetylmuramate--L-alanine ligase</fullName>
        <ecNumber evidence="3 14">6.3.2.8</ecNumber>
    </recommendedName>
    <alternativeName>
        <fullName evidence="14">UDP-N-acetylmuramoyl-L-alanine synthetase</fullName>
    </alternativeName>
</protein>
<keyword evidence="19" id="KW-1185">Reference proteome</keyword>
<dbReference type="RefSeq" id="WP_144857342.1">
    <property type="nucleotide sequence ID" value="NZ_BAAAYT010000005.1"/>
</dbReference>
<dbReference type="OrthoDB" id="9804126at2"/>
<dbReference type="InterPro" id="IPR004101">
    <property type="entry name" value="Mur_ligase_C"/>
</dbReference>
<keyword evidence="9 14" id="KW-0133">Cell shape</keyword>
<dbReference type="InterPro" id="IPR000713">
    <property type="entry name" value="Mur_ligase_N"/>
</dbReference>
<dbReference type="EMBL" id="VIUW01000003">
    <property type="protein sequence ID" value="TWD14477.1"/>
    <property type="molecule type" value="Genomic_DNA"/>
</dbReference>
<dbReference type="SUPFAM" id="SSF51984">
    <property type="entry name" value="MurCD N-terminal domain"/>
    <property type="match status" value="1"/>
</dbReference>
<dbReference type="PANTHER" id="PTHR43445">
    <property type="entry name" value="UDP-N-ACETYLMURAMATE--L-ALANINE LIGASE-RELATED"/>
    <property type="match status" value="1"/>
</dbReference>
<dbReference type="InterPro" id="IPR005758">
    <property type="entry name" value="UDP-N-AcMur_Ala_ligase_MurC"/>
</dbReference>
<dbReference type="InterPro" id="IPR050061">
    <property type="entry name" value="MurCDEF_pg_biosynth"/>
</dbReference>
<dbReference type="GO" id="GO:0051301">
    <property type="term" value="P:cell division"/>
    <property type="evidence" value="ECO:0007669"/>
    <property type="project" value="UniProtKB-KW"/>
</dbReference>
<comment type="similarity">
    <text evidence="14">Belongs to the MurCDEF family.</text>
</comment>
<dbReference type="GO" id="GO:0071555">
    <property type="term" value="P:cell wall organization"/>
    <property type="evidence" value="ECO:0007669"/>
    <property type="project" value="UniProtKB-KW"/>
</dbReference>
<evidence type="ECO:0000256" key="3">
    <source>
        <dbReference type="ARBA" id="ARBA00012211"/>
    </source>
</evidence>
<evidence type="ECO:0000313" key="18">
    <source>
        <dbReference type="EMBL" id="TWD14477.1"/>
    </source>
</evidence>
<evidence type="ECO:0000259" key="15">
    <source>
        <dbReference type="Pfam" id="PF01225"/>
    </source>
</evidence>
<keyword evidence="7 14" id="KW-0547">Nucleotide-binding</keyword>
<keyword evidence="8 14" id="KW-0067">ATP-binding</keyword>
<comment type="function">
    <text evidence="14">Cell wall formation.</text>
</comment>
<feature type="domain" description="Mur ligase central" evidence="17">
    <location>
        <begin position="128"/>
        <end position="311"/>
    </location>
</feature>
<dbReference type="GO" id="GO:0005737">
    <property type="term" value="C:cytoplasm"/>
    <property type="evidence" value="ECO:0007669"/>
    <property type="project" value="UniProtKB-SubCell"/>
</dbReference>
<evidence type="ECO:0000313" key="19">
    <source>
        <dbReference type="Proteomes" id="UP000315628"/>
    </source>
</evidence>
<evidence type="ECO:0000259" key="17">
    <source>
        <dbReference type="Pfam" id="PF08245"/>
    </source>
</evidence>
<comment type="pathway">
    <text evidence="2 14">Cell wall biogenesis; peptidoglycan biosynthesis.</text>
</comment>
<dbReference type="GO" id="GO:0009252">
    <property type="term" value="P:peptidoglycan biosynthetic process"/>
    <property type="evidence" value="ECO:0007669"/>
    <property type="project" value="UniProtKB-UniRule"/>
</dbReference>
<evidence type="ECO:0000256" key="7">
    <source>
        <dbReference type="ARBA" id="ARBA00022741"/>
    </source>
</evidence>
<name>A0A560WA30_9MICO</name>
<dbReference type="GO" id="GO:0008763">
    <property type="term" value="F:UDP-N-acetylmuramate-L-alanine ligase activity"/>
    <property type="evidence" value="ECO:0007669"/>
    <property type="project" value="UniProtKB-UniRule"/>
</dbReference>
<evidence type="ECO:0000256" key="10">
    <source>
        <dbReference type="ARBA" id="ARBA00022984"/>
    </source>
</evidence>
<evidence type="ECO:0000256" key="13">
    <source>
        <dbReference type="ARBA" id="ARBA00047833"/>
    </source>
</evidence>
<keyword evidence="11 14" id="KW-0131">Cell cycle</keyword>
<evidence type="ECO:0000259" key="16">
    <source>
        <dbReference type="Pfam" id="PF02875"/>
    </source>
</evidence>
<feature type="binding site" evidence="14">
    <location>
        <begin position="130"/>
        <end position="136"/>
    </location>
    <ligand>
        <name>ATP</name>
        <dbReference type="ChEBI" id="CHEBI:30616"/>
    </ligand>
</feature>
<dbReference type="Pfam" id="PF08245">
    <property type="entry name" value="Mur_ligase_M"/>
    <property type="match status" value="1"/>
</dbReference>
<dbReference type="Pfam" id="PF02875">
    <property type="entry name" value="Mur_ligase_C"/>
    <property type="match status" value="1"/>
</dbReference>
<dbReference type="Pfam" id="PF01225">
    <property type="entry name" value="Mur_ligase"/>
    <property type="match status" value="1"/>
</dbReference>
<evidence type="ECO:0000256" key="2">
    <source>
        <dbReference type="ARBA" id="ARBA00004752"/>
    </source>
</evidence>
<dbReference type="InterPro" id="IPR036615">
    <property type="entry name" value="Mur_ligase_C_dom_sf"/>
</dbReference>
<keyword evidence="6 14" id="KW-0132">Cell division</keyword>
<dbReference type="NCBIfam" id="TIGR01082">
    <property type="entry name" value="murC"/>
    <property type="match status" value="1"/>
</dbReference>
<organism evidence="18 19">
    <name type="scientific">Marihabitans asiaticum</name>
    <dbReference type="NCBI Taxonomy" id="415218"/>
    <lineage>
        <taxon>Bacteria</taxon>
        <taxon>Bacillati</taxon>
        <taxon>Actinomycetota</taxon>
        <taxon>Actinomycetes</taxon>
        <taxon>Micrococcales</taxon>
        <taxon>Intrasporangiaceae</taxon>
        <taxon>Marihabitans</taxon>
    </lineage>
</organism>
<evidence type="ECO:0000256" key="5">
    <source>
        <dbReference type="ARBA" id="ARBA00022598"/>
    </source>
</evidence>
<evidence type="ECO:0000256" key="14">
    <source>
        <dbReference type="HAMAP-Rule" id="MF_00046"/>
    </source>
</evidence>
<comment type="subcellular location">
    <subcellularLocation>
        <location evidence="1 14">Cytoplasm</location>
    </subcellularLocation>
</comment>
<dbReference type="SUPFAM" id="SSF53623">
    <property type="entry name" value="MurD-like peptide ligases, catalytic domain"/>
    <property type="match status" value="1"/>
</dbReference>
<reference evidence="18 19" key="1">
    <citation type="submission" date="2019-06" db="EMBL/GenBank/DDBJ databases">
        <title>Sequencing the genomes of 1000 actinobacteria strains.</title>
        <authorList>
            <person name="Klenk H.-P."/>
        </authorList>
    </citation>
    <scope>NUCLEOTIDE SEQUENCE [LARGE SCALE GENOMIC DNA]</scope>
    <source>
        <strain evidence="18 19">DSM 18935</strain>
    </source>
</reference>
<evidence type="ECO:0000256" key="12">
    <source>
        <dbReference type="ARBA" id="ARBA00023316"/>
    </source>
</evidence>
<dbReference type="InterPro" id="IPR036565">
    <property type="entry name" value="Mur-like_cat_sf"/>
</dbReference>
<dbReference type="EC" id="6.3.2.8" evidence="3 14"/>
<dbReference type="GO" id="GO:0008360">
    <property type="term" value="P:regulation of cell shape"/>
    <property type="evidence" value="ECO:0007669"/>
    <property type="project" value="UniProtKB-KW"/>
</dbReference>
<comment type="caution">
    <text evidence="18">The sequence shown here is derived from an EMBL/GenBank/DDBJ whole genome shotgun (WGS) entry which is preliminary data.</text>
</comment>
<dbReference type="UniPathway" id="UPA00219"/>
<evidence type="ECO:0000256" key="9">
    <source>
        <dbReference type="ARBA" id="ARBA00022960"/>
    </source>
</evidence>
<dbReference type="HAMAP" id="MF_00046">
    <property type="entry name" value="MurC"/>
    <property type="match status" value="1"/>
</dbReference>